<dbReference type="KEGG" id="cpra:CPter91_4682"/>
<dbReference type="PATRIC" id="fig|279113.9.peg.4639"/>
<evidence type="ECO:0000313" key="1">
    <source>
        <dbReference type="EMBL" id="AMP06981.1"/>
    </source>
</evidence>
<dbReference type="AlphaFoldDB" id="A0A127QAF7"/>
<sequence>MNFPQFFKLAHSVFSNTEMASDLRYKAAKAHLVFHKFPGFTADFCSAKYPGF</sequence>
<reference evidence="1 2" key="1">
    <citation type="submission" date="2015-11" db="EMBL/GenBank/DDBJ databases">
        <title>Exploring the genomic traits of fungus-feeding bacterial genus Collimonas.</title>
        <authorList>
            <person name="Song C."/>
            <person name="Schmidt R."/>
            <person name="de Jager V."/>
            <person name="Krzyzanowska D."/>
            <person name="Jongedijk E."/>
            <person name="Cankar K."/>
            <person name="Beekwilder J."/>
            <person name="van Veen A."/>
            <person name="de Boer W."/>
            <person name="van Veen J.A."/>
            <person name="Garbeva P."/>
        </authorList>
    </citation>
    <scope>NUCLEOTIDE SEQUENCE [LARGE SCALE GENOMIC DNA]</scope>
    <source>
        <strain evidence="1 2">Ter91</strain>
    </source>
</reference>
<dbReference type="Proteomes" id="UP000074561">
    <property type="component" value="Chromosome"/>
</dbReference>
<protein>
    <submittedName>
        <fullName evidence="1">Uncharacterized protein</fullName>
    </submittedName>
</protein>
<gene>
    <name evidence="1" type="ORF">CPter91_4682</name>
</gene>
<dbReference type="EMBL" id="CP013234">
    <property type="protein sequence ID" value="AMP06981.1"/>
    <property type="molecule type" value="Genomic_DNA"/>
</dbReference>
<proteinExistence type="predicted"/>
<name>A0A127QAF7_9BURK</name>
<evidence type="ECO:0000313" key="2">
    <source>
        <dbReference type="Proteomes" id="UP000074561"/>
    </source>
</evidence>
<organism evidence="1 2">
    <name type="scientific">Collimonas pratensis</name>
    <dbReference type="NCBI Taxonomy" id="279113"/>
    <lineage>
        <taxon>Bacteria</taxon>
        <taxon>Pseudomonadati</taxon>
        <taxon>Pseudomonadota</taxon>
        <taxon>Betaproteobacteria</taxon>
        <taxon>Burkholderiales</taxon>
        <taxon>Oxalobacteraceae</taxon>
        <taxon>Collimonas</taxon>
    </lineage>
</organism>
<accession>A0A127QAF7</accession>